<accession>A0ACB9B6B8</accession>
<sequence>MDVGEDDTNVSPFYPPARLNLELSVPYSLRAGSHTKFGCLGMRTPGSRRVQEVSLFDPSEEALNDINGVRSGWSLAGGVAWRRERWKRRRRNRKCGGGGAAIVVCERERDTGGGRRATGCTVKWSAVTGRT</sequence>
<dbReference type="EMBL" id="CM042040">
    <property type="protein sequence ID" value="KAI3717480.1"/>
    <property type="molecule type" value="Genomic_DNA"/>
</dbReference>
<organism evidence="1 2">
    <name type="scientific">Smallanthus sonchifolius</name>
    <dbReference type="NCBI Taxonomy" id="185202"/>
    <lineage>
        <taxon>Eukaryota</taxon>
        <taxon>Viridiplantae</taxon>
        <taxon>Streptophyta</taxon>
        <taxon>Embryophyta</taxon>
        <taxon>Tracheophyta</taxon>
        <taxon>Spermatophyta</taxon>
        <taxon>Magnoliopsida</taxon>
        <taxon>eudicotyledons</taxon>
        <taxon>Gunneridae</taxon>
        <taxon>Pentapetalae</taxon>
        <taxon>asterids</taxon>
        <taxon>campanulids</taxon>
        <taxon>Asterales</taxon>
        <taxon>Asteraceae</taxon>
        <taxon>Asteroideae</taxon>
        <taxon>Heliantheae alliance</taxon>
        <taxon>Millerieae</taxon>
        <taxon>Smallanthus</taxon>
    </lineage>
</organism>
<proteinExistence type="predicted"/>
<gene>
    <name evidence="1" type="ORF">L1987_69120</name>
</gene>
<dbReference type="Proteomes" id="UP001056120">
    <property type="component" value="Linkage Group LG23"/>
</dbReference>
<reference evidence="1 2" key="2">
    <citation type="journal article" date="2022" name="Mol. Ecol. Resour.">
        <title>The genomes of chicory, endive, great burdock and yacon provide insights into Asteraceae paleo-polyploidization history and plant inulin production.</title>
        <authorList>
            <person name="Fan W."/>
            <person name="Wang S."/>
            <person name="Wang H."/>
            <person name="Wang A."/>
            <person name="Jiang F."/>
            <person name="Liu H."/>
            <person name="Zhao H."/>
            <person name="Xu D."/>
            <person name="Zhang Y."/>
        </authorList>
    </citation>
    <scope>NUCLEOTIDE SEQUENCE [LARGE SCALE GENOMIC DNA]</scope>
    <source>
        <strain evidence="2">cv. Yunnan</strain>
        <tissue evidence="1">Leaves</tissue>
    </source>
</reference>
<comment type="caution">
    <text evidence="1">The sequence shown here is derived from an EMBL/GenBank/DDBJ whole genome shotgun (WGS) entry which is preliminary data.</text>
</comment>
<evidence type="ECO:0000313" key="2">
    <source>
        <dbReference type="Proteomes" id="UP001056120"/>
    </source>
</evidence>
<reference evidence="2" key="1">
    <citation type="journal article" date="2022" name="Mol. Ecol. Resour.">
        <title>The genomes of chicory, endive, great burdock and yacon provide insights into Asteraceae palaeo-polyploidization history and plant inulin production.</title>
        <authorList>
            <person name="Fan W."/>
            <person name="Wang S."/>
            <person name="Wang H."/>
            <person name="Wang A."/>
            <person name="Jiang F."/>
            <person name="Liu H."/>
            <person name="Zhao H."/>
            <person name="Xu D."/>
            <person name="Zhang Y."/>
        </authorList>
    </citation>
    <scope>NUCLEOTIDE SEQUENCE [LARGE SCALE GENOMIC DNA]</scope>
    <source>
        <strain evidence="2">cv. Yunnan</strain>
    </source>
</reference>
<name>A0ACB9B6B8_9ASTR</name>
<keyword evidence="2" id="KW-1185">Reference proteome</keyword>
<evidence type="ECO:0000313" key="1">
    <source>
        <dbReference type="EMBL" id="KAI3717480.1"/>
    </source>
</evidence>
<protein>
    <submittedName>
        <fullName evidence="1">Uncharacterized protein</fullName>
    </submittedName>
</protein>